<dbReference type="RefSeq" id="WP_126142487.1">
    <property type="nucleotide sequence ID" value="NZ_RXHU01000050.1"/>
</dbReference>
<dbReference type="SUPFAM" id="SSF49373">
    <property type="entry name" value="Invasin/intimin cell-adhesion fragments"/>
    <property type="match status" value="8"/>
</dbReference>
<dbReference type="InterPro" id="IPR003343">
    <property type="entry name" value="Big_2"/>
</dbReference>
<feature type="domain" description="BIG2" evidence="2">
    <location>
        <begin position="200"/>
        <end position="280"/>
    </location>
</feature>
<proteinExistence type="predicted"/>
<feature type="chain" id="PRO_5018537725" description="BIG2 domain-containing protein" evidence="1">
    <location>
        <begin position="31"/>
        <end position="865"/>
    </location>
</feature>
<name>A0A3S0CAG6_9BACL</name>
<comment type="caution">
    <text evidence="3">The sequence shown here is derived from an EMBL/GenBank/DDBJ whole genome shotgun (WGS) entry which is preliminary data.</text>
</comment>
<evidence type="ECO:0000259" key="2">
    <source>
        <dbReference type="SMART" id="SM00635"/>
    </source>
</evidence>
<feature type="domain" description="BIG2" evidence="2">
    <location>
        <begin position="117"/>
        <end position="197"/>
    </location>
</feature>
<dbReference type="InterPro" id="IPR008964">
    <property type="entry name" value="Invasin/intimin_cell_adhesion"/>
</dbReference>
<dbReference type="OrthoDB" id="2348975at2"/>
<feature type="domain" description="BIG2" evidence="2">
    <location>
        <begin position="449"/>
        <end position="528"/>
    </location>
</feature>
<keyword evidence="4" id="KW-1185">Reference proteome</keyword>
<protein>
    <recommendedName>
        <fullName evidence="2">BIG2 domain-containing protein</fullName>
    </recommendedName>
</protein>
<dbReference type="EMBL" id="RXHU01000050">
    <property type="protein sequence ID" value="RTE08448.1"/>
    <property type="molecule type" value="Genomic_DNA"/>
</dbReference>
<feature type="domain" description="BIG2" evidence="2">
    <location>
        <begin position="366"/>
        <end position="446"/>
    </location>
</feature>
<evidence type="ECO:0000256" key="1">
    <source>
        <dbReference type="SAM" id="SignalP"/>
    </source>
</evidence>
<feature type="domain" description="BIG2" evidence="2">
    <location>
        <begin position="283"/>
        <end position="363"/>
    </location>
</feature>
<accession>A0A3S0CAG6</accession>
<dbReference type="SMART" id="SM00635">
    <property type="entry name" value="BID_2"/>
    <property type="match status" value="10"/>
</dbReference>
<evidence type="ECO:0000313" key="3">
    <source>
        <dbReference type="EMBL" id="RTE08448.1"/>
    </source>
</evidence>
<feature type="domain" description="BIG2" evidence="2">
    <location>
        <begin position="614"/>
        <end position="696"/>
    </location>
</feature>
<feature type="domain" description="BIG2" evidence="2">
    <location>
        <begin position="533"/>
        <end position="613"/>
    </location>
</feature>
<keyword evidence="1" id="KW-0732">Signal</keyword>
<gene>
    <name evidence="3" type="ORF">EJQ19_17280</name>
</gene>
<dbReference type="Gene3D" id="2.60.40.1080">
    <property type="match status" value="10"/>
</dbReference>
<reference evidence="3 4" key="1">
    <citation type="submission" date="2018-12" db="EMBL/GenBank/DDBJ databases">
        <title>Bacillus ochoae sp. nov., Paenibacillus whitsoniae sp. nov., Paenibacillus spiritus sp. nov. Isolated from the Mars Exploration Rover during spacecraft assembly.</title>
        <authorList>
            <person name="Seuylemezian A."/>
            <person name="Vaishampayan P."/>
        </authorList>
    </citation>
    <scope>NUCLEOTIDE SEQUENCE [LARGE SCALE GENOMIC DNA]</scope>
    <source>
        <strain evidence="3 4">MER 54</strain>
    </source>
</reference>
<feature type="domain" description="BIG2" evidence="2">
    <location>
        <begin position="699"/>
        <end position="779"/>
    </location>
</feature>
<sequence length="865" mass="90325">MKRLSHTKWLSLFLILALASQALWAGAAFAADSISKLVLNKNEISLQVGDTATLSATAIFVSGTTENATVKTDWNSGTPEVASVYAGVVTAKKEGKATITATYMGQTEVVTVTVSKKVKSLTSDVKSLDLRLNSTQQLTITAYYEDGTSENVSTLADYTVAASTIATVTNGLVRGQNPGSGTITVKYMNQSLTLDVDVEVVRRLDADKSDVSLLKNGTSKVKLMATYPDGTTSDVASKAVWTSDKPDVADVINGTITGYSVGKATLTASYGTKTTTIRVDVDSTVKLELDKTSILLKKNGTGQLKLTATYADGSTSDISDRAEWSSSDEDVVQVTKGKLLGTDIGEATVFAKYGDRTVAASIDVEVPHRLVVSADSLTLQADANASLDLYATYADGTTATVTDSATWSVDHEDIAMVTKGKVKAFKSGIATITASYGGKTTTTRVEVDVPTSVKLSQKAVNMQSGDSANVTLTAYFKDRSAGVDVTDKATWTSSDEKIAEASKGAITGVATGAATITAEYGTRKAVLQVSVGELKSLTVSEEKLVLKKGASAKLTAEALYTDATKSDVTSDVIWTSSNTKAVTVDQGVVKAIASGTATITAQLDSKTVTIPVDVDMASDLSASVMNIVMDLNETRTIVLTATDASGAARTVTGDAEWKTSNASILSVSKGVVTPVARGKAAVTATYGGKSISIPVEIGVIDSLKASKTFFITKSGDQTQLTVTATMSDGTTKDVTNTATWKVAAYKIGSIENGLFTATGSGKTTITVSFGGKTVAIPVEVDTLKYLKTDVVKLELKEGQTANVSAIATYSDGSEDDVTKPALWTTSNIMIADVKDGVIKATGKGTARISVTFANMRTTVQVTVTK</sequence>
<dbReference type="Proteomes" id="UP000276128">
    <property type="component" value="Unassembled WGS sequence"/>
</dbReference>
<dbReference type="AlphaFoldDB" id="A0A3S0CAG6"/>
<feature type="domain" description="BIG2" evidence="2">
    <location>
        <begin position="33"/>
        <end position="113"/>
    </location>
</feature>
<feature type="signal peptide" evidence="1">
    <location>
        <begin position="1"/>
        <end position="30"/>
    </location>
</feature>
<feature type="domain" description="BIG2" evidence="2">
    <location>
        <begin position="782"/>
        <end position="862"/>
    </location>
</feature>
<organism evidence="3 4">
    <name type="scientific">Paenibacillus whitsoniae</name>
    <dbReference type="NCBI Taxonomy" id="2496558"/>
    <lineage>
        <taxon>Bacteria</taxon>
        <taxon>Bacillati</taxon>
        <taxon>Bacillota</taxon>
        <taxon>Bacilli</taxon>
        <taxon>Bacillales</taxon>
        <taxon>Paenibacillaceae</taxon>
        <taxon>Paenibacillus</taxon>
    </lineage>
</organism>
<evidence type="ECO:0000313" key="4">
    <source>
        <dbReference type="Proteomes" id="UP000276128"/>
    </source>
</evidence>
<dbReference type="Pfam" id="PF02368">
    <property type="entry name" value="Big_2"/>
    <property type="match status" value="2"/>
</dbReference>